<dbReference type="SUPFAM" id="SSF53335">
    <property type="entry name" value="S-adenosyl-L-methionine-dependent methyltransferases"/>
    <property type="match status" value="1"/>
</dbReference>
<dbReference type="HOGENOM" id="CLU_031312_1_0_1"/>
<accession>J7RIS1</accession>
<dbReference type="PIRSF" id="PIRSF016305">
    <property type="entry name" value="LCM_mtfrase"/>
    <property type="match status" value="1"/>
</dbReference>
<name>J7RIS1_HUIN7</name>
<dbReference type="Proteomes" id="UP000006310">
    <property type="component" value="Chromosome 3"/>
</dbReference>
<keyword evidence="7 8" id="KW-0949">S-adenosyl-L-methionine</keyword>
<evidence type="ECO:0000256" key="7">
    <source>
        <dbReference type="ARBA" id="ARBA00022691"/>
    </source>
</evidence>
<dbReference type="STRING" id="1071383.J7RIS1"/>
<dbReference type="eggNOG" id="KOG2918">
    <property type="taxonomic scope" value="Eukaryota"/>
</dbReference>
<evidence type="ECO:0000256" key="4">
    <source>
        <dbReference type="ARBA" id="ARBA00017497"/>
    </source>
</evidence>
<dbReference type="PANTHER" id="PTHR13600:SF21">
    <property type="entry name" value="LEUCINE CARBOXYL METHYLTRANSFERASE 1"/>
    <property type="match status" value="1"/>
</dbReference>
<dbReference type="RefSeq" id="XP_022463669.1">
    <property type="nucleotide sequence ID" value="XM_022607033.1"/>
</dbReference>
<evidence type="ECO:0000256" key="1">
    <source>
        <dbReference type="ARBA" id="ARBA00000724"/>
    </source>
</evidence>
<dbReference type="Gene3D" id="3.40.50.150">
    <property type="entry name" value="Vaccinia Virus protein VP39"/>
    <property type="match status" value="1"/>
</dbReference>
<keyword evidence="6 8" id="KW-0808">Transferase</keyword>
<reference evidence="10 11" key="1">
    <citation type="journal article" date="2011" name="Proc. Natl. Acad. Sci. U.S.A.">
        <title>Evolutionary erosion of yeast sex chromosomes by mating-type switching accidents.</title>
        <authorList>
            <person name="Gordon J.L."/>
            <person name="Armisen D."/>
            <person name="Proux-Wera E."/>
            <person name="Oheigeartaigh S.S."/>
            <person name="Byrne K.P."/>
            <person name="Wolfe K.H."/>
        </authorList>
    </citation>
    <scope>NUCLEOTIDE SEQUENCE [LARGE SCALE GENOMIC DNA]</scope>
    <source>
        <strain evidence="11">ATCC MYA-139 / BCRC 22969 / CBS 8797 / CCRC 22969 / KCTC 17520 / NBRC 10181 / NCYC 3082</strain>
    </source>
</reference>
<dbReference type="GO" id="GO:0010506">
    <property type="term" value="P:regulation of autophagy"/>
    <property type="evidence" value="ECO:0007669"/>
    <property type="project" value="EnsemblFungi"/>
</dbReference>
<gene>
    <name evidence="10" type="primary">KNAG0C03120</name>
    <name evidence="10" type="ordered locus">KNAG_0C03120</name>
</gene>
<sequence length="297" mass="33880">MHELFSPVRSLYDEYMARVRSRSRRLYGQIDSRVRQSVPVMNLGTYLRTVAIDVALLQFIERAGPDTPVQVVNLGSGSDLRMVQYLSVFPQIVKFLDVDFEEAVAFKGQVIDTTTQLKQIVEQYTREGRYELLSIDLCDVQHAMELLTTHTRTDVATVFITECLLCYIPQRESQLLIDSIQGAYSTGTPGGNLWVSYDPIGGSAPNDRFGKIIERKLAHVQEPRLAHSARLQLKGDVRSSVAKAIDHCNVVIRDMWQFLQEKVTDEEKKRVAALQFLDELEELKVMQTHYVILSAQW</sequence>
<evidence type="ECO:0000256" key="6">
    <source>
        <dbReference type="ARBA" id="ARBA00022679"/>
    </source>
</evidence>
<dbReference type="GeneID" id="34525103"/>
<evidence type="ECO:0000256" key="3">
    <source>
        <dbReference type="ARBA" id="ARBA00012834"/>
    </source>
</evidence>
<evidence type="ECO:0000313" key="11">
    <source>
        <dbReference type="Proteomes" id="UP000006310"/>
    </source>
</evidence>
<organism evidence="10 11">
    <name type="scientific">Huiozyma naganishii (strain ATCC MYA-139 / BCRC 22969 / CBS 8797 / KCTC 17520 / NBRC 10181 / NCYC 3082 / Yp74L-3)</name>
    <name type="common">Yeast</name>
    <name type="synonym">Kazachstania naganishii</name>
    <dbReference type="NCBI Taxonomy" id="1071383"/>
    <lineage>
        <taxon>Eukaryota</taxon>
        <taxon>Fungi</taxon>
        <taxon>Dikarya</taxon>
        <taxon>Ascomycota</taxon>
        <taxon>Saccharomycotina</taxon>
        <taxon>Saccharomycetes</taxon>
        <taxon>Saccharomycetales</taxon>
        <taxon>Saccharomycetaceae</taxon>
        <taxon>Huiozyma</taxon>
    </lineage>
</organism>
<dbReference type="KEGG" id="kng:KNAG_0C03120"/>
<comment type="similarity">
    <text evidence="2 8">Belongs to the methyltransferase superfamily. LCMT family.</text>
</comment>
<feature type="binding site" evidence="9">
    <location>
        <position position="75"/>
    </location>
    <ligand>
        <name>S-adenosyl-L-methionine</name>
        <dbReference type="ChEBI" id="CHEBI:59789"/>
    </ligand>
</feature>
<comment type="function">
    <text evidence="8">Methylates the carboxyl group of the C-terminal leucine residue of protein phosphatase 2A catalytic subunits to form alpha-leucine ester residues.</text>
</comment>
<feature type="binding site" evidence="9">
    <location>
        <position position="48"/>
    </location>
    <ligand>
        <name>S-adenosyl-L-methionine</name>
        <dbReference type="ChEBI" id="CHEBI:59789"/>
    </ligand>
</feature>
<dbReference type="AlphaFoldDB" id="J7RIS1"/>
<dbReference type="EC" id="2.1.1.233" evidence="3 8"/>
<dbReference type="EMBL" id="HE978316">
    <property type="protein sequence ID" value="CCK69423.1"/>
    <property type="molecule type" value="Genomic_DNA"/>
</dbReference>
<feature type="binding site" evidence="9">
    <location>
        <begin position="136"/>
        <end position="137"/>
    </location>
    <ligand>
        <name>S-adenosyl-L-methionine</name>
        <dbReference type="ChEBI" id="CHEBI:59789"/>
    </ligand>
</feature>
<keyword evidence="11" id="KW-1185">Reference proteome</keyword>
<dbReference type="GO" id="GO:0032259">
    <property type="term" value="P:methylation"/>
    <property type="evidence" value="ECO:0007669"/>
    <property type="project" value="UniProtKB-KW"/>
</dbReference>
<dbReference type="PANTHER" id="PTHR13600">
    <property type="entry name" value="LEUCINE CARBOXYL METHYLTRANSFERASE"/>
    <property type="match status" value="1"/>
</dbReference>
<evidence type="ECO:0000256" key="5">
    <source>
        <dbReference type="ARBA" id="ARBA00022603"/>
    </source>
</evidence>
<keyword evidence="5 8" id="KW-0489">Methyltransferase</keyword>
<evidence type="ECO:0000313" key="10">
    <source>
        <dbReference type="EMBL" id="CCK69423.1"/>
    </source>
</evidence>
<proteinExistence type="inferred from homology"/>
<evidence type="ECO:0000256" key="9">
    <source>
        <dbReference type="PIRSR" id="PIRSR016305-1"/>
    </source>
</evidence>
<feature type="binding site" evidence="9">
    <location>
        <position position="162"/>
    </location>
    <ligand>
        <name>S-adenosyl-L-methionine</name>
        <dbReference type="ChEBI" id="CHEBI:59789"/>
    </ligand>
</feature>
<dbReference type="OrthoDB" id="203237at2759"/>
<dbReference type="InterPro" id="IPR007213">
    <property type="entry name" value="Ppm1/Ppm2/Tcmp"/>
</dbReference>
<dbReference type="InterPro" id="IPR029063">
    <property type="entry name" value="SAM-dependent_MTases_sf"/>
</dbReference>
<protein>
    <recommendedName>
        <fullName evidence="4 8">Leucine carboxyl methyltransferase 1</fullName>
        <ecNumber evidence="3 8">2.1.1.233</ecNumber>
    </recommendedName>
</protein>
<comment type="catalytic activity">
    <reaction evidence="1 8">
        <text>[phosphatase 2A protein]-C-terminal L-leucine + S-adenosyl-L-methionine = [phosphatase 2A protein]-C-terminal L-leucine methyl ester + S-adenosyl-L-homocysteine</text>
        <dbReference type="Rhea" id="RHEA:48544"/>
        <dbReference type="Rhea" id="RHEA-COMP:12134"/>
        <dbReference type="Rhea" id="RHEA-COMP:12135"/>
        <dbReference type="ChEBI" id="CHEBI:57856"/>
        <dbReference type="ChEBI" id="CHEBI:59789"/>
        <dbReference type="ChEBI" id="CHEBI:90516"/>
        <dbReference type="ChEBI" id="CHEBI:90517"/>
        <dbReference type="EC" id="2.1.1.233"/>
    </reaction>
</comment>
<evidence type="ECO:0000256" key="8">
    <source>
        <dbReference type="PIRNR" id="PIRNR016305"/>
    </source>
</evidence>
<evidence type="ECO:0000256" key="2">
    <source>
        <dbReference type="ARBA" id="ARBA00010703"/>
    </source>
</evidence>
<dbReference type="Pfam" id="PF04072">
    <property type="entry name" value="LCM"/>
    <property type="match status" value="1"/>
</dbReference>
<dbReference type="InterPro" id="IPR016651">
    <property type="entry name" value="LCMT1"/>
</dbReference>
<dbReference type="GO" id="GO:0018423">
    <property type="term" value="F:protein C-terminal leucine carboxyl O-methyltransferase activity"/>
    <property type="evidence" value="ECO:0007669"/>
    <property type="project" value="UniProtKB-EC"/>
</dbReference>
<reference evidence="11" key="2">
    <citation type="submission" date="2012-08" db="EMBL/GenBank/DDBJ databases">
        <title>Genome sequence of Kazachstania naganishii.</title>
        <authorList>
            <person name="Gordon J.L."/>
            <person name="Armisen D."/>
            <person name="Proux-Wera E."/>
            <person name="OhEigeartaigh S.S."/>
            <person name="Byrne K.P."/>
            <person name="Wolfe K.H."/>
        </authorList>
    </citation>
    <scope>NUCLEOTIDE SEQUENCE [LARGE SCALE GENOMIC DNA]</scope>
    <source>
        <strain evidence="11">ATCC MYA-139 / BCRC 22969 / CBS 8797 / CCRC 22969 / KCTC 17520 / NBRC 10181 / NCYC 3082</strain>
    </source>
</reference>
<dbReference type="GO" id="GO:0065003">
    <property type="term" value="P:protein-containing complex assembly"/>
    <property type="evidence" value="ECO:0007669"/>
    <property type="project" value="EnsemblFungi"/>
</dbReference>
<dbReference type="OMA" id="IIYEPIR"/>